<proteinExistence type="predicted"/>
<reference evidence="1 2" key="1">
    <citation type="journal article" date="2015" name="Antonie Van Leeuwenhoek">
        <title>Thioclava indica sp. nov., isolated from surface seawater of the Indian Ocean.</title>
        <authorList>
            <person name="Liu Y."/>
            <person name="Lai Q."/>
            <person name="Du J."/>
            <person name="Xu H."/>
            <person name="Jiang L."/>
            <person name="Shao Z."/>
        </authorList>
    </citation>
    <scope>NUCLEOTIDE SEQUENCE [LARGE SCALE GENOMIC DNA]</scope>
    <source>
        <strain evidence="1 2">DT23-4</strain>
    </source>
</reference>
<dbReference type="Proteomes" id="UP000027471">
    <property type="component" value="Unassembled WGS sequence"/>
</dbReference>
<accession>A0A074KF83</accession>
<sequence length="57" mass="6374">MASMQTFTNSLDFEHGLWQRQTMRFAIVPTGSDVNEMRYRLSSCLAVLIGISHGPAT</sequence>
<dbReference type="STRING" id="1353528.DT23_13795"/>
<protein>
    <submittedName>
        <fullName evidence="1">Uncharacterized protein</fullName>
    </submittedName>
</protein>
<keyword evidence="2" id="KW-1185">Reference proteome</keyword>
<gene>
    <name evidence="1" type="ORF">DT23_13795</name>
</gene>
<dbReference type="AlphaFoldDB" id="A0A074KF83"/>
<evidence type="ECO:0000313" key="2">
    <source>
        <dbReference type="Proteomes" id="UP000027471"/>
    </source>
</evidence>
<dbReference type="EMBL" id="AUNB01000021">
    <property type="protein sequence ID" value="KEO60192.1"/>
    <property type="molecule type" value="Genomic_DNA"/>
</dbReference>
<comment type="caution">
    <text evidence="1">The sequence shown here is derived from an EMBL/GenBank/DDBJ whole genome shotgun (WGS) entry which is preliminary data.</text>
</comment>
<name>A0A074KF83_9RHOB</name>
<evidence type="ECO:0000313" key="1">
    <source>
        <dbReference type="EMBL" id="KEO60192.1"/>
    </source>
</evidence>
<organism evidence="1 2">
    <name type="scientific">Thioclava indica</name>
    <dbReference type="NCBI Taxonomy" id="1353528"/>
    <lineage>
        <taxon>Bacteria</taxon>
        <taxon>Pseudomonadati</taxon>
        <taxon>Pseudomonadota</taxon>
        <taxon>Alphaproteobacteria</taxon>
        <taxon>Rhodobacterales</taxon>
        <taxon>Paracoccaceae</taxon>
        <taxon>Thioclava</taxon>
    </lineage>
</organism>